<gene>
    <name evidence="2" type="ORF">A7312_18615</name>
    <name evidence="1" type="ORF">QDS18_13225</name>
</gene>
<dbReference type="EMBL" id="LYND01000206">
    <property type="protein sequence ID" value="ODA05650.1"/>
    <property type="molecule type" value="Genomic_DNA"/>
</dbReference>
<dbReference type="EMBL" id="JARVWT010000004">
    <property type="protein sequence ID" value="MDH2331829.1"/>
    <property type="molecule type" value="Genomic_DNA"/>
</dbReference>
<organism evidence="1 4">
    <name type="scientific">Paenibacillus polymyxa</name>
    <name type="common">Bacillus polymyxa</name>
    <dbReference type="NCBI Taxonomy" id="1406"/>
    <lineage>
        <taxon>Bacteria</taxon>
        <taxon>Bacillati</taxon>
        <taxon>Bacillota</taxon>
        <taxon>Bacilli</taxon>
        <taxon>Bacillales</taxon>
        <taxon>Paenibacillaceae</taxon>
        <taxon>Paenibacillus</taxon>
    </lineage>
</organism>
<dbReference type="Proteomes" id="UP000094974">
    <property type="component" value="Unassembled WGS sequence"/>
</dbReference>
<dbReference type="Proteomes" id="UP001229409">
    <property type="component" value="Unassembled WGS sequence"/>
</dbReference>
<dbReference type="AlphaFoldDB" id="A0AAJ3MCL0"/>
<evidence type="ECO:0000313" key="4">
    <source>
        <dbReference type="Proteomes" id="UP001229409"/>
    </source>
</evidence>
<comment type="caution">
    <text evidence="1">The sequence shown here is derived from an EMBL/GenBank/DDBJ whole genome shotgun (WGS) entry which is preliminary data.</text>
</comment>
<protein>
    <submittedName>
        <fullName evidence="1">Uncharacterized protein</fullName>
    </submittedName>
</protein>
<evidence type="ECO:0000313" key="3">
    <source>
        <dbReference type="Proteomes" id="UP000094974"/>
    </source>
</evidence>
<keyword evidence="3" id="KW-1185">Reference proteome</keyword>
<evidence type="ECO:0000313" key="1">
    <source>
        <dbReference type="EMBL" id="MDH2331829.1"/>
    </source>
</evidence>
<sequence>MNVWPISAIKQDGKSRCANCGKPISEAREKLTGRLYDGEFACCRECDDEHEELGSSPIEHGIRYRDLNIKPIQGVGHTAPKGEYIDENRSE</sequence>
<reference evidence="1" key="3">
    <citation type="submission" date="2023-04" db="EMBL/GenBank/DDBJ databases">
        <title>Uncovering the Secrets of Slow-Growing Bacteria in Tropical Savanna Soil through Cultivation and Genomic Analysis.</title>
        <authorList>
            <person name="Goncalves O.S."/>
            <person name="Santana M.F."/>
        </authorList>
    </citation>
    <scope>NUCLEOTIDE SEQUENCE</scope>
    <source>
        <strain evidence="1">ANTI</strain>
    </source>
</reference>
<name>A0AAJ3MCL0_PAEPO</name>
<proteinExistence type="predicted"/>
<accession>A0AAJ3MCL0</accession>
<dbReference type="RefSeq" id="WP_023989034.1">
    <property type="nucleotide sequence ID" value="NZ_CP011420.1"/>
</dbReference>
<reference evidence="3" key="1">
    <citation type="submission" date="2016-05" db="EMBL/GenBank/DDBJ databases">
        <title>Whole genome shotgun sequencing of cultured foodborne pathogen.</title>
        <authorList>
            <person name="Zheng J."/>
            <person name="Timme R."/>
            <person name="Allard M."/>
            <person name="Strain E."/>
            <person name="Luo Y."/>
            <person name="Brown E."/>
        </authorList>
    </citation>
    <scope>NUCLEOTIDE SEQUENCE [LARGE SCALE GENOMIC DNA]</scope>
    <source>
        <strain evidence="3">CFSAN034343</strain>
    </source>
</reference>
<reference evidence="2" key="2">
    <citation type="submission" date="2016-05" db="EMBL/GenBank/DDBJ databases">
        <authorList>
            <person name="Zheng J."/>
            <person name="Timme R."/>
            <person name="Allard M."/>
            <person name="Strain E."/>
            <person name="Luo Y."/>
            <person name="Brown E."/>
        </authorList>
    </citation>
    <scope>NUCLEOTIDE SEQUENCE</scope>
    <source>
        <strain evidence="2">CFSAN034343</strain>
    </source>
</reference>
<evidence type="ECO:0000313" key="2">
    <source>
        <dbReference type="EMBL" id="ODA05650.1"/>
    </source>
</evidence>